<dbReference type="EMBL" id="PEDP01002574">
    <property type="protein sequence ID" value="POS82584.1"/>
    <property type="molecule type" value="Genomic_DNA"/>
</dbReference>
<dbReference type="PANTHER" id="PTHR12828:SF3">
    <property type="entry name" value="PROTEASOME MATURATION PROTEIN"/>
    <property type="match status" value="1"/>
</dbReference>
<dbReference type="AlphaFoldDB" id="A0A2S4PKL4"/>
<sequence length="156" mass="17422">AMRIVPSPDYPTKYSESNLNSAGAQSAPIIQDLLQNGLGPTFTPLDSTNLSEPSVSNHPLEARLKKWEETQEALKMEGLRRTFGIAEPIRRGMELKIVREGSWKPACLGGGHERSLHEDILMGTDTGCQWEDIFKGDMSRDIIEFHQEVERKVGMA</sequence>
<evidence type="ECO:0000256" key="2">
    <source>
        <dbReference type="ARBA" id="ARBA00043974"/>
    </source>
</evidence>
<dbReference type="GO" id="GO:0005634">
    <property type="term" value="C:nucleus"/>
    <property type="evidence" value="ECO:0007669"/>
    <property type="project" value="TreeGrafter"/>
</dbReference>
<evidence type="ECO:0000313" key="4">
    <source>
        <dbReference type="EMBL" id="POS82584.1"/>
    </source>
</evidence>
<dbReference type="InterPro" id="IPR008012">
    <property type="entry name" value="Ump1"/>
</dbReference>
<dbReference type="GO" id="GO:0043248">
    <property type="term" value="P:proteasome assembly"/>
    <property type="evidence" value="ECO:0007669"/>
    <property type="project" value="InterPro"/>
</dbReference>
<dbReference type="STRING" id="225359.A0A2S4PKL4"/>
<gene>
    <name evidence="4" type="ORF">EPUL_005414</name>
</gene>
<accession>A0A2S4PKL4</accession>
<name>A0A2S4PKL4_9PEZI</name>
<proteinExistence type="inferred from homology"/>
<protein>
    <recommendedName>
        <fullName evidence="6">Proteasome maturation factor UMP1</fullName>
    </recommendedName>
</protein>
<evidence type="ECO:0008006" key="6">
    <source>
        <dbReference type="Google" id="ProtNLM"/>
    </source>
</evidence>
<feature type="non-terminal residue" evidence="4">
    <location>
        <position position="1"/>
    </location>
</feature>
<keyword evidence="1" id="KW-0143">Chaperone</keyword>
<reference evidence="4 5" key="1">
    <citation type="submission" date="2017-10" db="EMBL/GenBank/DDBJ databases">
        <title>Development of genomic resources for the powdery mildew, Erysiphe pulchra.</title>
        <authorList>
            <person name="Wadl P.A."/>
            <person name="Mack B.M."/>
            <person name="Moore G."/>
            <person name="Beltz S.B."/>
        </authorList>
    </citation>
    <scope>NUCLEOTIDE SEQUENCE [LARGE SCALE GENOMIC DNA]</scope>
    <source>
        <strain evidence="4">Cflorida</strain>
    </source>
</reference>
<keyword evidence="5" id="KW-1185">Reference proteome</keyword>
<dbReference type="Pfam" id="PF05348">
    <property type="entry name" value="UMP1"/>
    <property type="match status" value="1"/>
</dbReference>
<evidence type="ECO:0000313" key="5">
    <source>
        <dbReference type="Proteomes" id="UP000237438"/>
    </source>
</evidence>
<comment type="caution">
    <text evidence="4">The sequence shown here is derived from an EMBL/GenBank/DDBJ whole genome shotgun (WGS) entry which is preliminary data.</text>
</comment>
<evidence type="ECO:0000256" key="3">
    <source>
        <dbReference type="SAM" id="MobiDB-lite"/>
    </source>
</evidence>
<dbReference type="OrthoDB" id="15001at2759"/>
<dbReference type="Proteomes" id="UP000237438">
    <property type="component" value="Unassembled WGS sequence"/>
</dbReference>
<feature type="region of interest" description="Disordered" evidence="3">
    <location>
        <begin position="1"/>
        <end position="20"/>
    </location>
</feature>
<evidence type="ECO:0000256" key="1">
    <source>
        <dbReference type="ARBA" id="ARBA00023186"/>
    </source>
</evidence>
<comment type="similarity">
    <text evidence="2">Belongs to the POMP/UMP1 family.</text>
</comment>
<organism evidence="4 5">
    <name type="scientific">Erysiphe pulchra</name>
    <dbReference type="NCBI Taxonomy" id="225359"/>
    <lineage>
        <taxon>Eukaryota</taxon>
        <taxon>Fungi</taxon>
        <taxon>Dikarya</taxon>
        <taxon>Ascomycota</taxon>
        <taxon>Pezizomycotina</taxon>
        <taxon>Leotiomycetes</taxon>
        <taxon>Erysiphales</taxon>
        <taxon>Erysiphaceae</taxon>
        <taxon>Erysiphe</taxon>
    </lineage>
</organism>
<dbReference type="GO" id="GO:0005737">
    <property type="term" value="C:cytoplasm"/>
    <property type="evidence" value="ECO:0007669"/>
    <property type="project" value="TreeGrafter"/>
</dbReference>
<dbReference type="PANTHER" id="PTHR12828">
    <property type="entry name" value="PROTEASOME MATURATION PROTEIN UMP1"/>
    <property type="match status" value="1"/>
</dbReference>